<keyword evidence="5" id="KW-1185">Reference proteome</keyword>
<evidence type="ECO:0000313" key="4">
    <source>
        <dbReference type="EMBL" id="MFB9838389.1"/>
    </source>
</evidence>
<evidence type="ECO:0000256" key="1">
    <source>
        <dbReference type="ARBA" id="ARBA00009013"/>
    </source>
</evidence>
<dbReference type="InterPro" id="IPR003658">
    <property type="entry name" value="Anti-sigma_ant"/>
</dbReference>
<dbReference type="RefSeq" id="WP_378211416.1">
    <property type="nucleotide sequence ID" value="NZ_JBHLZP010000507.1"/>
</dbReference>
<evidence type="ECO:0000256" key="2">
    <source>
        <dbReference type="RuleBase" id="RU003749"/>
    </source>
</evidence>
<dbReference type="InterPro" id="IPR036513">
    <property type="entry name" value="STAS_dom_sf"/>
</dbReference>
<evidence type="ECO:0000259" key="3">
    <source>
        <dbReference type="PROSITE" id="PS50801"/>
    </source>
</evidence>
<dbReference type="EMBL" id="JBHLZP010000507">
    <property type="protein sequence ID" value="MFB9838389.1"/>
    <property type="molecule type" value="Genomic_DNA"/>
</dbReference>
<name>A0ABV5YTK4_9ACTN</name>
<reference evidence="4 5" key="1">
    <citation type="submission" date="2024-09" db="EMBL/GenBank/DDBJ databases">
        <authorList>
            <person name="Sun Q."/>
            <person name="Mori K."/>
        </authorList>
    </citation>
    <scope>NUCLEOTIDE SEQUENCE [LARGE SCALE GENOMIC DNA]</scope>
    <source>
        <strain evidence="4 5">TBRC 0563</strain>
    </source>
</reference>
<evidence type="ECO:0000313" key="5">
    <source>
        <dbReference type="Proteomes" id="UP001589627"/>
    </source>
</evidence>
<proteinExistence type="inferred from homology"/>
<dbReference type="SUPFAM" id="SSF52091">
    <property type="entry name" value="SpoIIaa-like"/>
    <property type="match status" value="1"/>
</dbReference>
<dbReference type="Pfam" id="PF01740">
    <property type="entry name" value="STAS"/>
    <property type="match status" value="1"/>
</dbReference>
<comment type="caution">
    <text evidence="4">The sequence shown here is derived from an EMBL/GenBank/DDBJ whole genome shotgun (WGS) entry which is preliminary data.</text>
</comment>
<sequence>MTARVVRRDGASAVVEIVGEIDVHTSRELRVILLALADDGCTHIVADFTGVRFCDAAGLGALVGVNNRLGRDGGSLRLAGVRPAQRRILRITRLDQLFRPYDDADEALTT</sequence>
<organism evidence="4 5">
    <name type="scientific">Actinoallomurus acaciae</name>
    <dbReference type="NCBI Taxonomy" id="502577"/>
    <lineage>
        <taxon>Bacteria</taxon>
        <taxon>Bacillati</taxon>
        <taxon>Actinomycetota</taxon>
        <taxon>Actinomycetes</taxon>
        <taxon>Streptosporangiales</taxon>
        <taxon>Thermomonosporaceae</taxon>
        <taxon>Actinoallomurus</taxon>
    </lineage>
</organism>
<protein>
    <recommendedName>
        <fullName evidence="2">Anti-sigma factor antagonist</fullName>
    </recommendedName>
</protein>
<dbReference type="CDD" id="cd07043">
    <property type="entry name" value="STAS_anti-anti-sigma_factors"/>
    <property type="match status" value="1"/>
</dbReference>
<dbReference type="NCBIfam" id="TIGR00377">
    <property type="entry name" value="ant_ant_sig"/>
    <property type="match status" value="1"/>
</dbReference>
<comment type="similarity">
    <text evidence="1 2">Belongs to the anti-sigma-factor antagonist family.</text>
</comment>
<dbReference type="PROSITE" id="PS50801">
    <property type="entry name" value="STAS"/>
    <property type="match status" value="1"/>
</dbReference>
<accession>A0ABV5YTK4</accession>
<gene>
    <name evidence="4" type="ORF">ACFFNX_40190</name>
</gene>
<dbReference type="Gene3D" id="3.30.750.24">
    <property type="entry name" value="STAS domain"/>
    <property type="match status" value="1"/>
</dbReference>
<feature type="domain" description="STAS" evidence="3">
    <location>
        <begin position="2"/>
        <end position="110"/>
    </location>
</feature>
<dbReference type="Proteomes" id="UP001589627">
    <property type="component" value="Unassembled WGS sequence"/>
</dbReference>
<dbReference type="PANTHER" id="PTHR33495">
    <property type="entry name" value="ANTI-SIGMA FACTOR ANTAGONIST TM_1081-RELATED-RELATED"/>
    <property type="match status" value="1"/>
</dbReference>
<dbReference type="InterPro" id="IPR002645">
    <property type="entry name" value="STAS_dom"/>
</dbReference>
<dbReference type="PANTHER" id="PTHR33495:SF2">
    <property type="entry name" value="ANTI-SIGMA FACTOR ANTAGONIST TM_1081-RELATED"/>
    <property type="match status" value="1"/>
</dbReference>